<dbReference type="Proteomes" id="UP000694941">
    <property type="component" value="Unplaced"/>
</dbReference>
<feature type="non-terminal residue" evidence="2">
    <location>
        <position position="156"/>
    </location>
</feature>
<keyword evidence="1" id="KW-1185">Reference proteome</keyword>
<dbReference type="CDD" id="cd00146">
    <property type="entry name" value="PKD"/>
    <property type="match status" value="1"/>
</dbReference>
<proteinExistence type="predicted"/>
<protein>
    <submittedName>
        <fullName evidence="2">Protein QNR-71-like</fullName>
    </submittedName>
</protein>
<reference evidence="2" key="1">
    <citation type="submission" date="2025-08" db="UniProtKB">
        <authorList>
            <consortium name="RefSeq"/>
        </authorList>
    </citation>
    <scope>IDENTIFICATION</scope>
    <source>
        <tissue evidence="2">Muscle</tissue>
    </source>
</reference>
<name>A0ABM1RYA8_LIMPO</name>
<evidence type="ECO:0000313" key="1">
    <source>
        <dbReference type="Proteomes" id="UP000694941"/>
    </source>
</evidence>
<evidence type="ECO:0000313" key="2">
    <source>
        <dbReference type="RefSeq" id="XP_022236363.1"/>
    </source>
</evidence>
<dbReference type="SUPFAM" id="SSF49299">
    <property type="entry name" value="PKD domain"/>
    <property type="match status" value="1"/>
</dbReference>
<dbReference type="InterPro" id="IPR035986">
    <property type="entry name" value="PKD_dom_sf"/>
</dbReference>
<dbReference type="RefSeq" id="XP_022236363.1">
    <property type="nucleotide sequence ID" value="XM_022380655.1"/>
</dbReference>
<organism evidence="1 2">
    <name type="scientific">Limulus polyphemus</name>
    <name type="common">Atlantic horseshoe crab</name>
    <dbReference type="NCBI Taxonomy" id="6850"/>
    <lineage>
        <taxon>Eukaryota</taxon>
        <taxon>Metazoa</taxon>
        <taxon>Ecdysozoa</taxon>
        <taxon>Arthropoda</taxon>
        <taxon>Chelicerata</taxon>
        <taxon>Merostomata</taxon>
        <taxon>Xiphosura</taxon>
        <taxon>Limulidae</taxon>
        <taxon>Limulus</taxon>
    </lineage>
</organism>
<gene>
    <name evidence="2" type="primary">LOC106476921</name>
</gene>
<dbReference type="GeneID" id="106476921"/>
<sequence>MKVSVYEKVLFVFDKKIAFGSTTFLLTKLLNGNISVSQDEESEEQSDLTLLSTKEETNLTVTLHDPSGFLDNSTITYSWNIDKLVFIDAGPSLTYNFSRPGKYNIGVTVVAFFVPIASQFQKNNTGTDMTKWGRFSRQVTAKGILNVLKDTKILHT</sequence>
<dbReference type="InterPro" id="IPR045219">
    <property type="entry name" value="PKAT"/>
</dbReference>
<dbReference type="PANTHER" id="PTHR11861:SF8">
    <property type="entry name" value="PKD DOMAIN-CONTAINING PROTEIN"/>
    <property type="match status" value="1"/>
</dbReference>
<accession>A0ABM1RYA8</accession>
<dbReference type="PANTHER" id="PTHR11861">
    <property type="entry name" value="MELANOCYTE PROTEIN PMEL 17-RELATED"/>
    <property type="match status" value="1"/>
</dbReference>